<name>A0A3A8AVF8_9RHOB</name>
<keyword evidence="1" id="KW-0812">Transmembrane</keyword>
<gene>
    <name evidence="2" type="ORF">D6850_16395</name>
</gene>
<sequence>MQVFLYIAYFVIGIVQLFAIMDGIDYATGVDGFIGFLIAGFTTYIPLLGAGLGVYGAVNVWDWSWIQAGLLFFWFVPVFILFAIFDRS</sequence>
<dbReference type="Proteomes" id="UP000281128">
    <property type="component" value="Unassembled WGS sequence"/>
</dbReference>
<evidence type="ECO:0000313" key="3">
    <source>
        <dbReference type="Proteomes" id="UP000281128"/>
    </source>
</evidence>
<dbReference type="EMBL" id="RAPE01000005">
    <property type="protein sequence ID" value="RKF13075.1"/>
    <property type="molecule type" value="Genomic_DNA"/>
</dbReference>
<feature type="transmembrane region" description="Helical" evidence="1">
    <location>
        <begin position="36"/>
        <end position="58"/>
    </location>
</feature>
<keyword evidence="3" id="KW-1185">Reference proteome</keyword>
<keyword evidence="1" id="KW-1133">Transmembrane helix</keyword>
<dbReference type="AlphaFoldDB" id="A0A3A8AVF8"/>
<feature type="transmembrane region" description="Helical" evidence="1">
    <location>
        <begin position="6"/>
        <end position="24"/>
    </location>
</feature>
<reference evidence="2 3" key="1">
    <citation type="submission" date="2018-09" db="EMBL/GenBank/DDBJ databases">
        <title>Roseovarius spongiae sp. nov., isolated from a marine sponge.</title>
        <authorList>
            <person name="Zhuang L."/>
            <person name="Luo L."/>
        </authorList>
    </citation>
    <scope>NUCLEOTIDE SEQUENCE [LARGE SCALE GENOMIC DNA]</scope>
    <source>
        <strain evidence="2 3">HN-E21</strain>
    </source>
</reference>
<protein>
    <submittedName>
        <fullName evidence="2">Uncharacterized protein</fullName>
    </submittedName>
</protein>
<proteinExistence type="predicted"/>
<feature type="transmembrane region" description="Helical" evidence="1">
    <location>
        <begin position="64"/>
        <end position="85"/>
    </location>
</feature>
<dbReference type="OrthoDB" id="8455877at2"/>
<evidence type="ECO:0000313" key="2">
    <source>
        <dbReference type="EMBL" id="RKF13075.1"/>
    </source>
</evidence>
<organism evidence="2 3">
    <name type="scientific">Roseovarius spongiae</name>
    <dbReference type="NCBI Taxonomy" id="2320272"/>
    <lineage>
        <taxon>Bacteria</taxon>
        <taxon>Pseudomonadati</taxon>
        <taxon>Pseudomonadota</taxon>
        <taxon>Alphaproteobacteria</taxon>
        <taxon>Rhodobacterales</taxon>
        <taxon>Roseobacteraceae</taxon>
        <taxon>Roseovarius</taxon>
    </lineage>
</organism>
<comment type="caution">
    <text evidence="2">The sequence shown here is derived from an EMBL/GenBank/DDBJ whole genome shotgun (WGS) entry which is preliminary data.</text>
</comment>
<dbReference type="RefSeq" id="WP_121168688.1">
    <property type="nucleotide sequence ID" value="NZ_RAPE01000005.1"/>
</dbReference>
<keyword evidence="1" id="KW-0472">Membrane</keyword>
<accession>A0A3A8AVF8</accession>
<evidence type="ECO:0000256" key="1">
    <source>
        <dbReference type="SAM" id="Phobius"/>
    </source>
</evidence>